<dbReference type="EMBL" id="JAXCGZ010011570">
    <property type="protein sequence ID" value="KAK7074484.1"/>
    <property type="molecule type" value="Genomic_DNA"/>
</dbReference>
<evidence type="ECO:0000313" key="2">
    <source>
        <dbReference type="Proteomes" id="UP001381693"/>
    </source>
</evidence>
<organism evidence="1 2">
    <name type="scientific">Halocaridina rubra</name>
    <name type="common">Hawaiian red shrimp</name>
    <dbReference type="NCBI Taxonomy" id="373956"/>
    <lineage>
        <taxon>Eukaryota</taxon>
        <taxon>Metazoa</taxon>
        <taxon>Ecdysozoa</taxon>
        <taxon>Arthropoda</taxon>
        <taxon>Crustacea</taxon>
        <taxon>Multicrustacea</taxon>
        <taxon>Malacostraca</taxon>
        <taxon>Eumalacostraca</taxon>
        <taxon>Eucarida</taxon>
        <taxon>Decapoda</taxon>
        <taxon>Pleocyemata</taxon>
        <taxon>Caridea</taxon>
        <taxon>Atyoidea</taxon>
        <taxon>Atyidae</taxon>
        <taxon>Halocaridina</taxon>
    </lineage>
</organism>
<accession>A0AAN9A533</accession>
<proteinExistence type="predicted"/>
<gene>
    <name evidence="1" type="ORF">SK128_006455</name>
</gene>
<reference evidence="1 2" key="1">
    <citation type="submission" date="2023-11" db="EMBL/GenBank/DDBJ databases">
        <title>Halocaridina rubra genome assembly.</title>
        <authorList>
            <person name="Smith C."/>
        </authorList>
    </citation>
    <scope>NUCLEOTIDE SEQUENCE [LARGE SCALE GENOMIC DNA]</scope>
    <source>
        <strain evidence="1">EP-1</strain>
        <tissue evidence="1">Whole</tissue>
    </source>
</reference>
<name>A0AAN9A533_HALRR</name>
<sequence length="982" mass="110592">MAEKKWAYEACFQRGNAKEYKYVNLQGREEYSRLLYRYKRPPISDVVKVKKKQPSEASNITEASGSPENRHFDIEIDHIDTKNEFLHTQIDFDNAYSDRKTSDSEIGSADQFLGSNLHSVASPQHQVPFVGFLPYIANHGVGILDYAKYLNNLPHEKDETNTDKTLTYTMPSVPILHSLSVIAYPSNHQSPIRLSEVGKVLNQIIRNSTEPKPDFGGINKDDKDYSILGGKVPEKSYPNFFSSSSNLGFPEVLNSANANNIWSQLESMFPSNILTQLLTSNKPLLTLTYLSKVLESLPQELAFKPQLSPPNIQGHITAPDTSLYPLSQETAFGHNQDHNVPEKDLILYLYKRCQQDSDVQHIPDSIFWDIVSQLSSPSPRVKSVLRQKKFFNVFDHMNFLADANEKEKGGRSSTATAHERRFNDLSSESSVHECMKDTWCVLGLAAIFSIGTGSALAVPVVSKVDIGRQRRTANFVVLSPDTATDFTRNYVRLLKNDSFNVPDSLKLLFTALHDANDDSARNVFYQIEQFIRNNKDKLLYITIEEIKTEKNISYKNIAESPISEIYSGASVTPIYLTEQYSSPSDIYNLNVFTDRNRIYSQSPKPLHPVKYPLNFNSSPKTSISPLFVHYGSNSPKFIQQAIYQVSDQKPIMNPYPQHEPVQFSEIENQKPPFQLSSICEKLKNNREIIKTIHDSLHQSQPAHSKVTVQPAYQYTFNYINRPLAAHSNVHQRPVNTPNSQTTKLGNVHVSSHNHHLFNIQHSHAAPVKSYTQKFSTSQTAYHPLSFADKQAIATVTSTEKPTVHGSDILNHLGTKYSSILLKLPHQFNPLSNPLQFITPESIKKPPSSPQPMGYPSNTYYFPNFVASTPSPSLPLVSYQYPSTHSSYTEYHQDSFHLPYAKNKFTAHVNHISPPLPSPPPVVSLNSDILIIPPGNTKPNVSLQAKGFYRSVCAAVSRNGVPDNEIIRFIAEKCAIFQYSGIV</sequence>
<dbReference type="Proteomes" id="UP001381693">
    <property type="component" value="Unassembled WGS sequence"/>
</dbReference>
<comment type="caution">
    <text evidence="1">The sequence shown here is derived from an EMBL/GenBank/DDBJ whole genome shotgun (WGS) entry which is preliminary data.</text>
</comment>
<protein>
    <submittedName>
        <fullName evidence="1">Uncharacterized protein</fullName>
    </submittedName>
</protein>
<evidence type="ECO:0000313" key="1">
    <source>
        <dbReference type="EMBL" id="KAK7074484.1"/>
    </source>
</evidence>
<dbReference type="AlphaFoldDB" id="A0AAN9A533"/>
<keyword evidence="2" id="KW-1185">Reference proteome</keyword>